<dbReference type="PANTHER" id="PTHR13031">
    <property type="entry name" value="RIBONUCLEASE P SUBUNIT P30"/>
    <property type="match status" value="1"/>
</dbReference>
<dbReference type="InterPro" id="IPR016195">
    <property type="entry name" value="Pol/histidinol_Pase-like"/>
</dbReference>
<dbReference type="GO" id="GO:0003723">
    <property type="term" value="F:RNA binding"/>
    <property type="evidence" value="ECO:0007669"/>
    <property type="project" value="TreeGrafter"/>
</dbReference>
<sequence length="670" mass="73600">PNQSEPVSSWSGPADRPLVQPIGLLGIGRRRWPGLGMACHCRDLLGITWARTWPFVHAGGHWTQPARRALNISSQSRLRPSSLATRTTFLCHDTSSCSLDEPNKVQYEPQSISPSSKFQGPISASVKTLDTSGADFSINGTNKFIRSLHRTDTPRNGRRKCINNLNLHPGELLDKTALLSNNIPQLLVDWTRGKNLIISSAAPSVTEFRGPQDVANLLSVLGLNREHAKAAISKNCRSLLENALRKKHFYKEAVKVEQVPLGGQQPSMFSDWLKWDPISSGEGDMILDEMEKCFAISCTQMEPVKAINFTCSMNGLPAHGLQIKDLLSVTKPTLDSEPTTMEIEKFASVEKPEDLGGINSLHEEQGSPPENQATVTYSSKEQVAEGKISSSDATDINLPTGCQSLKTFKGYFPEVPTGIRALREEGQTSFGYEAFGTEGFVVPALPTRNGACSNPLETIPIPSENVTYLNDLKTNLVSSEIHSPSALFARNSLHDGGEDTVIAQKIVTDGSILDEISSSLDVNKFPDLILEESNVENCCGVGLCEGEVVPADLGATEVGRLNIEVLSSDVPAQGNYLEGGKNSENNHFTVELSDGFPTEGHINLEANVNDPIHNLVVEERTQLDSVTNYYRGLIKCQAGRRRKRNSRHRPLLFPFKRLLNHRSCKRKFRK</sequence>
<protein>
    <submittedName>
        <fullName evidence="4">Polymerase/histidinol phosphatase-like</fullName>
    </submittedName>
</protein>
<dbReference type="EMBL" id="CACSLK010028168">
    <property type="protein sequence ID" value="CAA0835127.1"/>
    <property type="molecule type" value="Genomic_DNA"/>
</dbReference>
<dbReference type="Gene3D" id="3.20.20.140">
    <property type="entry name" value="Metal-dependent hydrolases"/>
    <property type="match status" value="1"/>
</dbReference>
<comment type="similarity">
    <text evidence="2">Belongs to the eukaryotic/archaeal RNase P protein component 3 family.</text>
</comment>
<dbReference type="Proteomes" id="UP001153555">
    <property type="component" value="Unassembled WGS sequence"/>
</dbReference>
<dbReference type="AlphaFoldDB" id="A0A9N7NTC7"/>
<evidence type="ECO:0000256" key="2">
    <source>
        <dbReference type="ARBA" id="ARBA00007331"/>
    </source>
</evidence>
<dbReference type="SUPFAM" id="SSF89550">
    <property type="entry name" value="PHP domain-like"/>
    <property type="match status" value="1"/>
</dbReference>
<dbReference type="OrthoDB" id="17948at2759"/>
<keyword evidence="5" id="KW-1185">Reference proteome</keyword>
<feature type="non-terminal residue" evidence="4">
    <location>
        <position position="670"/>
    </location>
</feature>
<comment type="subcellular location">
    <subcellularLocation>
        <location evidence="1">Nucleus</location>
    </subcellularLocation>
</comment>
<evidence type="ECO:0000313" key="4">
    <source>
        <dbReference type="EMBL" id="CAA0835127.1"/>
    </source>
</evidence>
<accession>A0A9N7NTC7</accession>
<dbReference type="PANTHER" id="PTHR13031:SF0">
    <property type="entry name" value="RIBONUCLEASE P PROTEIN SUBUNIT P30"/>
    <property type="match status" value="1"/>
</dbReference>
<reference evidence="4" key="1">
    <citation type="submission" date="2019-12" db="EMBL/GenBank/DDBJ databases">
        <authorList>
            <person name="Scholes J."/>
        </authorList>
    </citation>
    <scope>NUCLEOTIDE SEQUENCE</scope>
</reference>
<comment type="caution">
    <text evidence="4">The sequence shown here is derived from an EMBL/GenBank/DDBJ whole genome shotgun (WGS) entry which is preliminary data.</text>
</comment>
<dbReference type="GO" id="GO:0008033">
    <property type="term" value="P:tRNA processing"/>
    <property type="evidence" value="ECO:0007669"/>
    <property type="project" value="UniProtKB-KW"/>
</dbReference>
<gene>
    <name evidence="4" type="ORF">SHERM_02853</name>
</gene>
<dbReference type="GO" id="GO:0005655">
    <property type="term" value="C:nucleolar ribonuclease P complex"/>
    <property type="evidence" value="ECO:0007669"/>
    <property type="project" value="TreeGrafter"/>
</dbReference>
<dbReference type="Pfam" id="PF01876">
    <property type="entry name" value="RNase_P_p30"/>
    <property type="match status" value="1"/>
</dbReference>
<evidence type="ECO:0000313" key="5">
    <source>
        <dbReference type="Proteomes" id="UP001153555"/>
    </source>
</evidence>
<proteinExistence type="inferred from homology"/>
<name>A0A9N7NTC7_STRHE</name>
<evidence type="ECO:0000256" key="1">
    <source>
        <dbReference type="ARBA" id="ARBA00004123"/>
    </source>
</evidence>
<keyword evidence="3" id="KW-0819">tRNA processing</keyword>
<evidence type="ECO:0000256" key="3">
    <source>
        <dbReference type="ARBA" id="ARBA00022694"/>
    </source>
</evidence>
<organism evidence="4 5">
    <name type="scientific">Striga hermonthica</name>
    <name type="common">Purple witchweed</name>
    <name type="synonym">Buchnera hermonthica</name>
    <dbReference type="NCBI Taxonomy" id="68872"/>
    <lineage>
        <taxon>Eukaryota</taxon>
        <taxon>Viridiplantae</taxon>
        <taxon>Streptophyta</taxon>
        <taxon>Embryophyta</taxon>
        <taxon>Tracheophyta</taxon>
        <taxon>Spermatophyta</taxon>
        <taxon>Magnoliopsida</taxon>
        <taxon>eudicotyledons</taxon>
        <taxon>Gunneridae</taxon>
        <taxon>Pentapetalae</taxon>
        <taxon>asterids</taxon>
        <taxon>lamiids</taxon>
        <taxon>Lamiales</taxon>
        <taxon>Orobanchaceae</taxon>
        <taxon>Buchnereae</taxon>
        <taxon>Striga</taxon>
    </lineage>
</organism>
<dbReference type="InterPro" id="IPR002738">
    <property type="entry name" value="RNase_P_p30"/>
</dbReference>